<accession>A0A811BLK7</accession>
<sequence length="153" mass="15684">MTTADTEKSDTASAARSASSDAEAALRFGTVSLACISIVFALQSALVAAAIGTLAVRSPENAAGCERLVNWLFTSVCLASVAAATALAAQAWRDRARDAAPDLLYSAPEDDHGDAIGILGHRMRVTGDHTVIAPCAAPGVCLLMADTINSHES</sequence>
<feature type="transmembrane region" description="Helical" evidence="1">
    <location>
        <begin position="68"/>
        <end position="89"/>
    </location>
</feature>
<feature type="transmembrane region" description="Helical" evidence="1">
    <location>
        <begin position="33"/>
        <end position="56"/>
    </location>
</feature>
<keyword evidence="1" id="KW-0812">Transmembrane</keyword>
<reference evidence="2" key="1">
    <citation type="submission" date="2021-04" db="EMBL/GenBank/DDBJ databases">
        <title>Draft Genome Sequence of Pandoravirus japonicus, Isolated from the Sabaishi River of Niigata, Japan.</title>
        <authorList>
            <person name="Hosokawa N."/>
            <person name="Takahashi H."/>
            <person name="Aoki K."/>
            <person name="Takemura M."/>
        </authorList>
    </citation>
    <scope>NUCLEOTIDE SEQUENCE</scope>
</reference>
<evidence type="ECO:0000313" key="2">
    <source>
        <dbReference type="EMBL" id="BCU02859.1"/>
    </source>
</evidence>
<protein>
    <submittedName>
        <fullName evidence="2">Uncharacterized protein</fullName>
    </submittedName>
</protein>
<evidence type="ECO:0000256" key="1">
    <source>
        <dbReference type="SAM" id="Phobius"/>
    </source>
</evidence>
<keyword evidence="1" id="KW-0472">Membrane</keyword>
<dbReference type="EMBL" id="LC625835">
    <property type="protein sequence ID" value="BCU02859.1"/>
    <property type="molecule type" value="Genomic_DNA"/>
</dbReference>
<organism evidence="2 3">
    <name type="scientific">Pandoravirus japonicus</name>
    <dbReference type="NCBI Taxonomy" id="2823154"/>
    <lineage>
        <taxon>Viruses</taxon>
        <taxon>Pandoravirus</taxon>
    </lineage>
</organism>
<dbReference type="Proteomes" id="UP001253637">
    <property type="component" value="Segment"/>
</dbReference>
<keyword evidence="1" id="KW-1133">Transmembrane helix</keyword>
<proteinExistence type="predicted"/>
<name>A0A811BLK7_9VIRU</name>
<evidence type="ECO:0000313" key="3">
    <source>
        <dbReference type="Proteomes" id="UP001253637"/>
    </source>
</evidence>